<dbReference type="Proteomes" id="UP000642070">
    <property type="component" value="Unassembled WGS sequence"/>
</dbReference>
<feature type="region of interest" description="Disordered" evidence="1">
    <location>
        <begin position="1"/>
        <end position="65"/>
    </location>
</feature>
<gene>
    <name evidence="2" type="ORF">GCM10007977_001310</name>
</gene>
<reference evidence="2" key="2">
    <citation type="submission" date="2020-09" db="EMBL/GenBank/DDBJ databases">
        <authorList>
            <person name="Sun Q."/>
            <person name="Ohkuma M."/>
        </authorList>
    </citation>
    <scope>NUCLEOTIDE SEQUENCE</scope>
    <source>
        <strain evidence="2">JCM 19831</strain>
    </source>
</reference>
<feature type="region of interest" description="Disordered" evidence="1">
    <location>
        <begin position="79"/>
        <end position="102"/>
    </location>
</feature>
<feature type="compositionally biased region" description="Basic and acidic residues" evidence="1">
    <location>
        <begin position="31"/>
        <end position="54"/>
    </location>
</feature>
<evidence type="ECO:0000313" key="3">
    <source>
        <dbReference type="Proteomes" id="UP000642070"/>
    </source>
</evidence>
<organism evidence="2 3">
    <name type="scientific">Dactylosporangium sucinum</name>
    <dbReference type="NCBI Taxonomy" id="1424081"/>
    <lineage>
        <taxon>Bacteria</taxon>
        <taxon>Bacillati</taxon>
        <taxon>Actinomycetota</taxon>
        <taxon>Actinomycetes</taxon>
        <taxon>Micromonosporales</taxon>
        <taxon>Micromonosporaceae</taxon>
        <taxon>Dactylosporangium</taxon>
    </lineage>
</organism>
<accession>A0A917SYF4</accession>
<evidence type="ECO:0000313" key="2">
    <source>
        <dbReference type="EMBL" id="GGM03676.1"/>
    </source>
</evidence>
<dbReference type="AlphaFoldDB" id="A0A917SYF4"/>
<keyword evidence="3" id="KW-1185">Reference proteome</keyword>
<proteinExistence type="predicted"/>
<reference evidence="2" key="1">
    <citation type="journal article" date="2014" name="Int. J. Syst. Evol. Microbiol.">
        <title>Complete genome sequence of Corynebacterium casei LMG S-19264T (=DSM 44701T), isolated from a smear-ripened cheese.</title>
        <authorList>
            <consortium name="US DOE Joint Genome Institute (JGI-PGF)"/>
            <person name="Walter F."/>
            <person name="Albersmeier A."/>
            <person name="Kalinowski J."/>
            <person name="Ruckert C."/>
        </authorList>
    </citation>
    <scope>NUCLEOTIDE SEQUENCE</scope>
    <source>
        <strain evidence="2">JCM 19831</strain>
    </source>
</reference>
<name>A0A917SYF4_9ACTN</name>
<protein>
    <submittedName>
        <fullName evidence="2">Uncharacterized protein</fullName>
    </submittedName>
</protein>
<evidence type="ECO:0000256" key="1">
    <source>
        <dbReference type="SAM" id="MobiDB-lite"/>
    </source>
</evidence>
<dbReference type="EMBL" id="BMPI01000001">
    <property type="protein sequence ID" value="GGM03676.1"/>
    <property type="molecule type" value="Genomic_DNA"/>
</dbReference>
<sequence length="102" mass="10598">MLTQEHDPVAEPEPARLAPIQGGGTAGTGGDDPRRAGVARELHGIVRGRDDPDRPALQPAQLGRQPGRVCAAGCGGVGRVGRAPLPRAAHDQDDHLLPGPRR</sequence>
<comment type="caution">
    <text evidence="2">The sequence shown here is derived from an EMBL/GenBank/DDBJ whole genome shotgun (WGS) entry which is preliminary data.</text>
</comment>
<feature type="compositionally biased region" description="Gly residues" evidence="1">
    <location>
        <begin position="21"/>
        <end position="30"/>
    </location>
</feature>